<keyword evidence="1" id="KW-0812">Transmembrane</keyword>
<dbReference type="AlphaFoldDB" id="A0ABD3T6R3"/>
<gene>
    <name evidence="3" type="ORF">ACJMK2_023929</name>
</gene>
<reference evidence="3 4" key="1">
    <citation type="submission" date="2024-11" db="EMBL/GenBank/DDBJ databases">
        <title>Chromosome-level genome assembly of the freshwater bivalve Anodonta woodiana.</title>
        <authorList>
            <person name="Chen X."/>
        </authorList>
    </citation>
    <scope>NUCLEOTIDE SEQUENCE [LARGE SCALE GENOMIC DNA]</scope>
    <source>
        <strain evidence="3">MN2024</strain>
        <tissue evidence="3">Gills</tissue>
    </source>
</reference>
<feature type="transmembrane region" description="Helical" evidence="1">
    <location>
        <begin position="404"/>
        <end position="427"/>
    </location>
</feature>
<dbReference type="Proteomes" id="UP001634394">
    <property type="component" value="Unassembled WGS sequence"/>
</dbReference>
<keyword evidence="2" id="KW-0732">Signal</keyword>
<evidence type="ECO:0000256" key="2">
    <source>
        <dbReference type="SAM" id="SignalP"/>
    </source>
</evidence>
<keyword evidence="1" id="KW-1133">Transmembrane helix</keyword>
<evidence type="ECO:0000256" key="1">
    <source>
        <dbReference type="SAM" id="Phobius"/>
    </source>
</evidence>
<protein>
    <submittedName>
        <fullName evidence="3">Uncharacterized protein</fullName>
    </submittedName>
</protein>
<sequence>MAFAKGLILIIFVLTECIFCLGYNQNRFKREDANDESDFKKMFTDFVNNLFGGEDSTVNATVPVTTETNSPQRSDSFLSTSATSAAEFTISKSETQQPLTDYTTVTTLSSGEKMCFFEPILQNFCTVPEELSDVSLFDLYSLVFSDTVLDGLLVDCKPGDWCLRNRFDYWNALIMEKVDMVTNSVIAAAICEPGMEQCLSAVTETYNNCSVYSTMRFTAQSIDLLCQMKKVNNPGEECYKRVLSTLHVSLADLLRDLGENVEDSTAVNICQTSKYEMTKNYVCMTESCPYQSDVLSSFSSWGWFIGDVPAISSECQIKTTCEALNQVGRTGNPSYSTTILRAITPDESDVAQLPSYYDEYYDDTNERTTTAATNTEYASTMKNAEESGSDQVHVIWVYDSDVKMMIGIGMATIVAVIVMAAGFCICWRRRRVLAVNKDGYTPLQSDDNET</sequence>
<comment type="caution">
    <text evidence="3">The sequence shown here is derived from an EMBL/GenBank/DDBJ whole genome shotgun (WGS) entry which is preliminary data.</text>
</comment>
<feature type="chain" id="PRO_5044725008" evidence="2">
    <location>
        <begin position="23"/>
        <end position="450"/>
    </location>
</feature>
<evidence type="ECO:0000313" key="4">
    <source>
        <dbReference type="Proteomes" id="UP001634394"/>
    </source>
</evidence>
<keyword evidence="1" id="KW-0472">Membrane</keyword>
<accession>A0ABD3T6R3</accession>
<keyword evidence="4" id="KW-1185">Reference proteome</keyword>
<dbReference type="EMBL" id="JBJQND010000019">
    <property type="protein sequence ID" value="KAL3832270.1"/>
    <property type="molecule type" value="Genomic_DNA"/>
</dbReference>
<organism evidence="3 4">
    <name type="scientific">Sinanodonta woodiana</name>
    <name type="common">Chinese pond mussel</name>
    <name type="synonym">Anodonta woodiana</name>
    <dbReference type="NCBI Taxonomy" id="1069815"/>
    <lineage>
        <taxon>Eukaryota</taxon>
        <taxon>Metazoa</taxon>
        <taxon>Spiralia</taxon>
        <taxon>Lophotrochozoa</taxon>
        <taxon>Mollusca</taxon>
        <taxon>Bivalvia</taxon>
        <taxon>Autobranchia</taxon>
        <taxon>Heteroconchia</taxon>
        <taxon>Palaeoheterodonta</taxon>
        <taxon>Unionida</taxon>
        <taxon>Unionoidea</taxon>
        <taxon>Unionidae</taxon>
        <taxon>Unioninae</taxon>
        <taxon>Sinanodonta</taxon>
    </lineage>
</organism>
<evidence type="ECO:0000313" key="3">
    <source>
        <dbReference type="EMBL" id="KAL3832270.1"/>
    </source>
</evidence>
<feature type="signal peptide" evidence="2">
    <location>
        <begin position="1"/>
        <end position="22"/>
    </location>
</feature>
<name>A0ABD3T6R3_SINWO</name>
<proteinExistence type="predicted"/>
<dbReference type="EMBL" id="JBJQND010000019">
    <property type="protein sequence ID" value="KAL3832269.1"/>
    <property type="molecule type" value="Genomic_DNA"/>
</dbReference>